<evidence type="ECO:0000313" key="1">
    <source>
        <dbReference type="EMBL" id="CDW76562.1"/>
    </source>
</evidence>
<dbReference type="Proteomes" id="UP000039865">
    <property type="component" value="Unassembled WGS sequence"/>
</dbReference>
<sequence length="52" mass="5882">MVSQGAQHKSIKVIRQQNHLNFSKRQNAQLPKSGYAFVVSSSMALLWRTIVP</sequence>
<dbReference type="AlphaFoldDB" id="A0A078A323"/>
<gene>
    <name evidence="1" type="primary">Contig12238.g13076</name>
    <name evidence="1" type="ORF">STYLEM_5522</name>
</gene>
<proteinExistence type="predicted"/>
<reference evidence="1 2" key="1">
    <citation type="submission" date="2014-06" db="EMBL/GenBank/DDBJ databases">
        <authorList>
            <person name="Swart Estienne"/>
        </authorList>
    </citation>
    <scope>NUCLEOTIDE SEQUENCE [LARGE SCALE GENOMIC DNA]</scope>
    <source>
        <strain evidence="1 2">130c</strain>
    </source>
</reference>
<name>A0A078A323_STYLE</name>
<evidence type="ECO:0000313" key="2">
    <source>
        <dbReference type="Proteomes" id="UP000039865"/>
    </source>
</evidence>
<organism evidence="1 2">
    <name type="scientific">Stylonychia lemnae</name>
    <name type="common">Ciliate</name>
    <dbReference type="NCBI Taxonomy" id="5949"/>
    <lineage>
        <taxon>Eukaryota</taxon>
        <taxon>Sar</taxon>
        <taxon>Alveolata</taxon>
        <taxon>Ciliophora</taxon>
        <taxon>Intramacronucleata</taxon>
        <taxon>Spirotrichea</taxon>
        <taxon>Stichotrichia</taxon>
        <taxon>Sporadotrichida</taxon>
        <taxon>Oxytrichidae</taxon>
        <taxon>Stylonychinae</taxon>
        <taxon>Stylonychia</taxon>
    </lineage>
</organism>
<keyword evidence="2" id="KW-1185">Reference proteome</keyword>
<protein>
    <submittedName>
        <fullName evidence="1">Uncharacterized protein</fullName>
    </submittedName>
</protein>
<dbReference type="InParanoid" id="A0A078A323"/>
<dbReference type="EMBL" id="CCKQ01005351">
    <property type="protein sequence ID" value="CDW76562.1"/>
    <property type="molecule type" value="Genomic_DNA"/>
</dbReference>
<accession>A0A078A323</accession>